<dbReference type="Pfam" id="PF03816">
    <property type="entry name" value="LytR_cpsA_psr"/>
    <property type="match status" value="1"/>
</dbReference>
<evidence type="ECO:0000256" key="1">
    <source>
        <dbReference type="ARBA" id="ARBA00006068"/>
    </source>
</evidence>
<comment type="similarity">
    <text evidence="1">Belongs to the LytR/CpsA/Psr (LCP) family.</text>
</comment>
<dbReference type="InterPro" id="IPR050922">
    <property type="entry name" value="LytR/CpsA/Psr_CW_biosynth"/>
</dbReference>
<protein>
    <submittedName>
        <fullName evidence="4">LCP family protein</fullName>
    </submittedName>
</protein>
<dbReference type="AlphaFoldDB" id="A0AA41QAY4"/>
<proteinExistence type="inferred from homology"/>
<name>A0AA41QAY4_9MICO</name>
<dbReference type="EMBL" id="JAKGSG010000013">
    <property type="protein sequence ID" value="MCF4120108.1"/>
    <property type="molecule type" value="Genomic_DNA"/>
</dbReference>
<accession>A0AA41QAY4</accession>
<evidence type="ECO:0000313" key="5">
    <source>
        <dbReference type="Proteomes" id="UP001165405"/>
    </source>
</evidence>
<dbReference type="PANTHER" id="PTHR33392:SF6">
    <property type="entry name" value="POLYISOPRENYL-TEICHOIC ACID--PEPTIDOGLYCAN TEICHOIC ACID TRANSFERASE TAGU"/>
    <property type="match status" value="1"/>
</dbReference>
<feature type="compositionally biased region" description="Low complexity" evidence="2">
    <location>
        <begin position="376"/>
        <end position="395"/>
    </location>
</feature>
<dbReference type="NCBIfam" id="TIGR00350">
    <property type="entry name" value="lytR_cpsA_psr"/>
    <property type="match status" value="1"/>
</dbReference>
<evidence type="ECO:0000256" key="2">
    <source>
        <dbReference type="SAM" id="MobiDB-lite"/>
    </source>
</evidence>
<dbReference type="Gene3D" id="3.40.630.190">
    <property type="entry name" value="LCP protein"/>
    <property type="match status" value="1"/>
</dbReference>
<reference evidence="4" key="1">
    <citation type="submission" date="2022-01" db="EMBL/GenBank/DDBJ databases">
        <title>Antribacter sp. nov., isolated from Guizhou of China.</title>
        <authorList>
            <person name="Chengliang C."/>
            <person name="Ya Z."/>
        </authorList>
    </citation>
    <scope>NUCLEOTIDE SEQUENCE</scope>
    <source>
        <strain evidence="4">KLBMP 9083</strain>
    </source>
</reference>
<keyword evidence="5" id="KW-1185">Reference proteome</keyword>
<sequence length="422" mass="43812">MRPRVLPRPRPSLGSARGPVHARSLHSHRLARAIGMTLTGGLAFATAASATTALTLAGNIDSTDADAVLEGVDRPEAEPPSDPNAGTVLNIVLLGTDDRSGENGELVADGELGARSDTTIILHVSADRSRVELVSIPRDSTVPIPSCPTTNGEQTKAIRSSKFNAAFAQGVLVGGDVHSGAICALHTLETLTGVRMDGYVVVDFAGFQQMIDAVGGVDMCIPQDVYSPKANDLRLDAGVKHLDGWTALNYARARTGEGLDGSDTSRIGRQQELLAALSRAVLAQDVLTDAPRLLAFLDALTSSLTTSDNFASVSELTGLAFSLRSLRAENISFMTVPFTTDPENRANVIWTDEAGALWANLKADLPALGQDAPVQVGSPSTPATPAAPSSTATGPAPTPTPTVTRKAGEEAFSSADVTSVCG</sequence>
<comment type="caution">
    <text evidence="4">The sequence shown here is derived from an EMBL/GenBank/DDBJ whole genome shotgun (WGS) entry which is preliminary data.</text>
</comment>
<feature type="region of interest" description="Disordered" evidence="2">
    <location>
        <begin position="370"/>
        <end position="422"/>
    </location>
</feature>
<organism evidence="4 5">
    <name type="scientific">Antribacter soli</name>
    <dbReference type="NCBI Taxonomy" id="2910976"/>
    <lineage>
        <taxon>Bacteria</taxon>
        <taxon>Bacillati</taxon>
        <taxon>Actinomycetota</taxon>
        <taxon>Actinomycetes</taxon>
        <taxon>Micrococcales</taxon>
        <taxon>Promicromonosporaceae</taxon>
        <taxon>Antribacter</taxon>
    </lineage>
</organism>
<dbReference type="PANTHER" id="PTHR33392">
    <property type="entry name" value="POLYISOPRENYL-TEICHOIC ACID--PEPTIDOGLYCAN TEICHOIC ACID TRANSFERASE TAGU"/>
    <property type="match status" value="1"/>
</dbReference>
<feature type="region of interest" description="Disordered" evidence="2">
    <location>
        <begin position="1"/>
        <end position="22"/>
    </location>
</feature>
<dbReference type="Proteomes" id="UP001165405">
    <property type="component" value="Unassembled WGS sequence"/>
</dbReference>
<dbReference type="RefSeq" id="WP_236087821.1">
    <property type="nucleotide sequence ID" value="NZ_JAKGSG010000013.1"/>
</dbReference>
<dbReference type="InterPro" id="IPR004474">
    <property type="entry name" value="LytR_CpsA_psr"/>
</dbReference>
<gene>
    <name evidence="4" type="ORF">L1785_03870</name>
</gene>
<evidence type="ECO:0000259" key="3">
    <source>
        <dbReference type="Pfam" id="PF03816"/>
    </source>
</evidence>
<feature type="domain" description="Cell envelope-related transcriptional attenuator" evidence="3">
    <location>
        <begin position="115"/>
        <end position="280"/>
    </location>
</feature>
<evidence type="ECO:0000313" key="4">
    <source>
        <dbReference type="EMBL" id="MCF4120108.1"/>
    </source>
</evidence>